<sequence length="55" mass="6293">MGIEPFRRFIEKSRANRLFKFPTLVGIGPCRLLLNAISAANFVRFPIDDGMRPDK</sequence>
<accession>A0A0A9AUB6</accession>
<reference evidence="2" key="1">
    <citation type="submission" date="2014-09" db="EMBL/GenBank/DDBJ databases">
        <authorList>
            <person name="Magalhaes I.L.F."/>
            <person name="Oliveira U."/>
            <person name="Santos F.R."/>
            <person name="Vidigal T.H.D.A."/>
            <person name="Brescovit A.D."/>
            <person name="Santos A.J."/>
        </authorList>
    </citation>
    <scope>NUCLEOTIDE SEQUENCE</scope>
    <source>
        <tissue evidence="2">Shoot tissue taken approximately 20 cm above the soil surface</tissue>
    </source>
</reference>
<dbReference type="AlphaFoldDB" id="A0A0A9AUB6"/>
<proteinExistence type="predicted"/>
<reference evidence="2" key="2">
    <citation type="journal article" date="2015" name="Data Brief">
        <title>Shoot transcriptome of the giant reed, Arundo donax.</title>
        <authorList>
            <person name="Barrero R.A."/>
            <person name="Guerrero F.D."/>
            <person name="Moolhuijzen P."/>
            <person name="Goolsby J.A."/>
            <person name="Tidwell J."/>
            <person name="Bellgard S.E."/>
            <person name="Bellgard M.I."/>
        </authorList>
    </citation>
    <scope>NUCLEOTIDE SEQUENCE</scope>
    <source>
        <tissue evidence="2">Shoot tissue taken approximately 20 cm above the soil surface</tissue>
    </source>
</reference>
<keyword evidence="1" id="KW-1133">Transmembrane helix</keyword>
<keyword evidence="1" id="KW-0472">Membrane</keyword>
<keyword evidence="1" id="KW-0812">Transmembrane</keyword>
<evidence type="ECO:0000256" key="1">
    <source>
        <dbReference type="SAM" id="Phobius"/>
    </source>
</evidence>
<organism evidence="2">
    <name type="scientific">Arundo donax</name>
    <name type="common">Giant reed</name>
    <name type="synonym">Donax arundinaceus</name>
    <dbReference type="NCBI Taxonomy" id="35708"/>
    <lineage>
        <taxon>Eukaryota</taxon>
        <taxon>Viridiplantae</taxon>
        <taxon>Streptophyta</taxon>
        <taxon>Embryophyta</taxon>
        <taxon>Tracheophyta</taxon>
        <taxon>Spermatophyta</taxon>
        <taxon>Magnoliopsida</taxon>
        <taxon>Liliopsida</taxon>
        <taxon>Poales</taxon>
        <taxon>Poaceae</taxon>
        <taxon>PACMAD clade</taxon>
        <taxon>Arundinoideae</taxon>
        <taxon>Arundineae</taxon>
        <taxon>Arundo</taxon>
    </lineage>
</organism>
<evidence type="ECO:0000313" key="2">
    <source>
        <dbReference type="EMBL" id="JAD50657.1"/>
    </source>
</evidence>
<dbReference type="EMBL" id="GBRH01247238">
    <property type="protein sequence ID" value="JAD50657.1"/>
    <property type="molecule type" value="Transcribed_RNA"/>
</dbReference>
<name>A0A0A9AUB6_ARUDO</name>
<feature type="transmembrane region" description="Helical" evidence="1">
    <location>
        <begin position="21"/>
        <end position="43"/>
    </location>
</feature>
<protein>
    <submittedName>
        <fullName evidence="2">Uncharacterized protein</fullName>
    </submittedName>
</protein>